<accession>A0A4Y2SJZ6</accession>
<sequence>MESLDPVQSCRLLHLPRTPTGADGVLNLREETPRILAHNVDISLPQISHRLLYRCYGGFFAVRIANTKAGKANQEQTFILKRLFVSSFKQCVF</sequence>
<dbReference type="AlphaFoldDB" id="A0A4Y2SJZ6"/>
<gene>
    <name evidence="1" type="ORF">AVEN_257649_1</name>
</gene>
<reference evidence="1 2" key="1">
    <citation type="journal article" date="2019" name="Sci. Rep.">
        <title>Orb-weaving spider Araneus ventricosus genome elucidates the spidroin gene catalogue.</title>
        <authorList>
            <person name="Kono N."/>
            <person name="Nakamura H."/>
            <person name="Ohtoshi R."/>
            <person name="Moran D.A.P."/>
            <person name="Shinohara A."/>
            <person name="Yoshida Y."/>
            <person name="Fujiwara M."/>
            <person name="Mori M."/>
            <person name="Tomita M."/>
            <person name="Arakawa K."/>
        </authorList>
    </citation>
    <scope>NUCLEOTIDE SEQUENCE [LARGE SCALE GENOMIC DNA]</scope>
</reference>
<proteinExistence type="predicted"/>
<dbReference type="EMBL" id="BGPR01022333">
    <property type="protein sequence ID" value="GBN88542.1"/>
    <property type="molecule type" value="Genomic_DNA"/>
</dbReference>
<evidence type="ECO:0000313" key="2">
    <source>
        <dbReference type="Proteomes" id="UP000499080"/>
    </source>
</evidence>
<evidence type="ECO:0000313" key="1">
    <source>
        <dbReference type="EMBL" id="GBN88542.1"/>
    </source>
</evidence>
<keyword evidence="2" id="KW-1185">Reference proteome</keyword>
<protein>
    <submittedName>
        <fullName evidence="1">Uncharacterized protein</fullName>
    </submittedName>
</protein>
<organism evidence="1 2">
    <name type="scientific">Araneus ventricosus</name>
    <name type="common">Orbweaver spider</name>
    <name type="synonym">Epeira ventricosa</name>
    <dbReference type="NCBI Taxonomy" id="182803"/>
    <lineage>
        <taxon>Eukaryota</taxon>
        <taxon>Metazoa</taxon>
        <taxon>Ecdysozoa</taxon>
        <taxon>Arthropoda</taxon>
        <taxon>Chelicerata</taxon>
        <taxon>Arachnida</taxon>
        <taxon>Araneae</taxon>
        <taxon>Araneomorphae</taxon>
        <taxon>Entelegynae</taxon>
        <taxon>Araneoidea</taxon>
        <taxon>Araneidae</taxon>
        <taxon>Araneus</taxon>
    </lineage>
</organism>
<dbReference type="Proteomes" id="UP000499080">
    <property type="component" value="Unassembled WGS sequence"/>
</dbReference>
<name>A0A4Y2SJZ6_ARAVE</name>
<comment type="caution">
    <text evidence="1">The sequence shown here is derived from an EMBL/GenBank/DDBJ whole genome shotgun (WGS) entry which is preliminary data.</text>
</comment>